<dbReference type="Proteomes" id="UP000190657">
    <property type="component" value="Unassembled WGS sequence"/>
</dbReference>
<feature type="transmembrane region" description="Helical" evidence="1">
    <location>
        <begin position="21"/>
        <end position="41"/>
    </location>
</feature>
<organism evidence="2 3">
    <name type="scientific">Eubacterium coprostanoligenes</name>
    <dbReference type="NCBI Taxonomy" id="290054"/>
    <lineage>
        <taxon>Bacteria</taxon>
        <taxon>Bacillati</taxon>
        <taxon>Bacillota</taxon>
        <taxon>Clostridia</taxon>
        <taxon>Eubacteriales</taxon>
        <taxon>Eubacteriaceae</taxon>
        <taxon>Eubacterium</taxon>
    </lineage>
</organism>
<feature type="transmembrane region" description="Helical" evidence="1">
    <location>
        <begin position="287"/>
        <end position="310"/>
    </location>
</feature>
<gene>
    <name evidence="2" type="ORF">SAMN02745114_01568</name>
</gene>
<dbReference type="RefSeq" id="WP_078769005.1">
    <property type="nucleotide sequence ID" value="NZ_FUWW01000021.1"/>
</dbReference>
<accession>A0A1T4NDY3</accession>
<dbReference type="SUPFAM" id="SSF103473">
    <property type="entry name" value="MFS general substrate transporter"/>
    <property type="match status" value="1"/>
</dbReference>
<dbReference type="GO" id="GO:0008643">
    <property type="term" value="P:carbohydrate transport"/>
    <property type="evidence" value="ECO:0007669"/>
    <property type="project" value="InterPro"/>
</dbReference>
<proteinExistence type="predicted"/>
<dbReference type="Gene3D" id="1.20.1250.20">
    <property type="entry name" value="MFS general substrate transporter like domains"/>
    <property type="match status" value="1"/>
</dbReference>
<feature type="transmembrane region" description="Helical" evidence="1">
    <location>
        <begin position="119"/>
        <end position="147"/>
    </location>
</feature>
<keyword evidence="1" id="KW-0812">Transmembrane</keyword>
<evidence type="ECO:0000256" key="1">
    <source>
        <dbReference type="SAM" id="Phobius"/>
    </source>
</evidence>
<feature type="transmembrane region" description="Helical" evidence="1">
    <location>
        <begin position="47"/>
        <end position="69"/>
    </location>
</feature>
<feature type="transmembrane region" description="Helical" evidence="1">
    <location>
        <begin position="347"/>
        <end position="373"/>
    </location>
</feature>
<dbReference type="EMBL" id="FUWW01000021">
    <property type="protein sequence ID" value="SJZ77276.1"/>
    <property type="molecule type" value="Genomic_DNA"/>
</dbReference>
<dbReference type="GO" id="GO:0015293">
    <property type="term" value="F:symporter activity"/>
    <property type="evidence" value="ECO:0007669"/>
    <property type="project" value="InterPro"/>
</dbReference>
<evidence type="ECO:0000313" key="3">
    <source>
        <dbReference type="Proteomes" id="UP000190657"/>
    </source>
</evidence>
<feature type="transmembrane region" description="Helical" evidence="1">
    <location>
        <begin position="205"/>
        <end position="226"/>
    </location>
</feature>
<dbReference type="Pfam" id="PF13347">
    <property type="entry name" value="MFS_2"/>
    <property type="match status" value="1"/>
</dbReference>
<evidence type="ECO:0000313" key="2">
    <source>
        <dbReference type="EMBL" id="SJZ77276.1"/>
    </source>
</evidence>
<keyword evidence="3" id="KW-1185">Reference proteome</keyword>
<feature type="transmembrane region" description="Helical" evidence="1">
    <location>
        <begin position="319"/>
        <end position="341"/>
    </location>
</feature>
<name>A0A1T4NDY3_9FIRM</name>
<feature type="transmembrane region" description="Helical" evidence="1">
    <location>
        <begin position="90"/>
        <end position="107"/>
    </location>
</feature>
<feature type="transmembrane region" description="Helical" evidence="1">
    <location>
        <begin position="394"/>
        <end position="418"/>
    </location>
</feature>
<sequence>MSVETKDISKQKYLNFKDIAGYSLGLFGFQAIVGLLNSYQAEFDGSILGANVSVVAILILIAKIVSAVADPVVGNLVDRSKSKMGKFKSMIVYSIVPLLVFTTVVFVDVPFKENEVATYIWIFGTYLIWSIAMTMGDVPSQGIAAALTPNPTERTNVVSISNTFKQIGFSACVVIVPIVCLIIPGGSKVFIKSGETDTPMIASEYLGTAILTAILGCALFALIPLLNKERVTVESSEKTTAKDMIFALKDNKPFMLLIVSYFLGFGRQMAMGIQVQAATVILGSQNLVAVLGIVTAVGSMISMAICPLLIKKINERNAYILLSVYGFVASVFSFVIGYLWFKSPSNMVLTILFYASLFLIGLQFGAVTLMPMIMTADCVDYYEYKTGKRMEGTCYSILTLTIKVCLALGTAVGLIFVQASGYYDGLASGTFELGTKNIIFFAYTALPGILALLSVIPMIKYNVVGDLKNEISETLAKKREIE</sequence>
<protein>
    <submittedName>
        <fullName evidence="2">Na+/melibiose symporter</fullName>
    </submittedName>
</protein>
<keyword evidence="1" id="KW-0472">Membrane</keyword>
<feature type="transmembrane region" description="Helical" evidence="1">
    <location>
        <begin position="254"/>
        <end position="275"/>
    </location>
</feature>
<feature type="transmembrane region" description="Helical" evidence="1">
    <location>
        <begin position="438"/>
        <end position="459"/>
    </location>
</feature>
<keyword evidence="1" id="KW-1133">Transmembrane helix</keyword>
<dbReference type="AlphaFoldDB" id="A0A1T4NDY3"/>
<dbReference type="InterPro" id="IPR039672">
    <property type="entry name" value="MFS_2"/>
</dbReference>
<dbReference type="InterPro" id="IPR036259">
    <property type="entry name" value="MFS_trans_sf"/>
</dbReference>
<dbReference type="OrthoDB" id="9764596at2"/>
<dbReference type="GO" id="GO:0005886">
    <property type="term" value="C:plasma membrane"/>
    <property type="evidence" value="ECO:0007669"/>
    <property type="project" value="TreeGrafter"/>
</dbReference>
<feature type="transmembrane region" description="Helical" evidence="1">
    <location>
        <begin position="167"/>
        <end position="185"/>
    </location>
</feature>
<dbReference type="PANTHER" id="PTHR11328:SF24">
    <property type="entry name" value="MAJOR FACILITATOR SUPERFAMILY (MFS) PROFILE DOMAIN-CONTAINING PROTEIN"/>
    <property type="match status" value="1"/>
</dbReference>
<dbReference type="PANTHER" id="PTHR11328">
    <property type="entry name" value="MAJOR FACILITATOR SUPERFAMILY DOMAIN-CONTAINING PROTEIN"/>
    <property type="match status" value="1"/>
</dbReference>
<reference evidence="2 3" key="1">
    <citation type="submission" date="2017-02" db="EMBL/GenBank/DDBJ databases">
        <authorList>
            <person name="Peterson S.W."/>
        </authorList>
    </citation>
    <scope>NUCLEOTIDE SEQUENCE [LARGE SCALE GENOMIC DNA]</scope>
    <source>
        <strain evidence="2 3">ATCC 51222</strain>
    </source>
</reference>